<dbReference type="PANTHER" id="PTHR13789">
    <property type="entry name" value="MONOOXYGENASE"/>
    <property type="match status" value="1"/>
</dbReference>
<dbReference type="AlphaFoldDB" id="A0A9Q5I434"/>
<gene>
    <name evidence="9" type="ORF">A7U60_g1621</name>
</gene>
<evidence type="ECO:0000256" key="6">
    <source>
        <dbReference type="SAM" id="MobiDB-lite"/>
    </source>
</evidence>
<dbReference type="GO" id="GO:0004497">
    <property type="term" value="F:monooxygenase activity"/>
    <property type="evidence" value="ECO:0007669"/>
    <property type="project" value="UniProtKB-KW"/>
</dbReference>
<sequence length="546" mass="60377">MNGHTPYANGLSHINGKATNRSCMNGTRVPSTQLDIIVIGGGIGGLAAALCLALAGHNVSVFEAARKLREVGAGLQVSPNVTRLMTRWGMADRMRNVGVEPQALVFRRYMDGSIVGRTLWGAVISDEFGAPYYHMHRSDLQRILLERAQECPNVSFRVNSRVRSIDPHPDNQGKVAIALVDGEIFEADLIIGADGVHSLSRQIVCGRAILAQHTGDAAYRTVIPTERMMEDEELRALVENPELTTWMGPGRHIMGYCISAKKGYNLVMFFPDRGSEESYTAEGDVEEMRKDFADFEPRVRKLLQLVDRTLMWRLDGREPLQTWLHSAGRLVLLGDACHPMLPYRAQGAAMAIEDAAVLGNLLSRLGPPHVAGKHLVMLLKAYEKLRLRRTAETQETSALNKYTFHLDDGPEQEARDASMRRAMLAEERAEATETASTSASPTPTSDVRSAGSGGSGGFPRARNAENANQWADRKKNQTQYGYDADAEVERWWIVEGEKQLRRLLGADDISPDTSTLSSTVSKKTVIGKRSFWRKLLGKKDNAILRV</sequence>
<dbReference type="EMBL" id="LNZH02000104">
    <property type="protein sequence ID" value="OCB91139.1"/>
    <property type="molecule type" value="Genomic_DNA"/>
</dbReference>
<accession>A0A9Q5I434</accession>
<keyword evidence="7" id="KW-0472">Membrane</keyword>
<feature type="region of interest" description="Disordered" evidence="6">
    <location>
        <begin position="401"/>
        <end position="420"/>
    </location>
</feature>
<evidence type="ECO:0000313" key="9">
    <source>
        <dbReference type="EMBL" id="OCB91139.1"/>
    </source>
</evidence>
<dbReference type="SUPFAM" id="SSF54373">
    <property type="entry name" value="FAD-linked reductases, C-terminal domain"/>
    <property type="match status" value="1"/>
</dbReference>
<evidence type="ECO:0000256" key="3">
    <source>
        <dbReference type="ARBA" id="ARBA00022827"/>
    </source>
</evidence>
<dbReference type="FunFam" id="3.50.50.60:FF:000115">
    <property type="entry name" value="Salicylate hydroxylase, putative"/>
    <property type="match status" value="1"/>
</dbReference>
<dbReference type="InterPro" id="IPR002938">
    <property type="entry name" value="FAD-bd"/>
</dbReference>
<keyword evidence="7" id="KW-1133">Transmembrane helix</keyword>
<evidence type="ECO:0000256" key="7">
    <source>
        <dbReference type="SAM" id="Phobius"/>
    </source>
</evidence>
<comment type="caution">
    <text evidence="9">The sequence shown here is derived from an EMBL/GenBank/DDBJ whole genome shotgun (WGS) entry which is preliminary data.</text>
</comment>
<name>A0A9Q5I434_SANBA</name>
<dbReference type="Gene3D" id="3.50.50.60">
    <property type="entry name" value="FAD/NAD(P)-binding domain"/>
    <property type="match status" value="1"/>
</dbReference>
<dbReference type="OrthoDB" id="9993796at2759"/>
<dbReference type="PRINTS" id="PR00420">
    <property type="entry name" value="RNGMNOXGNASE"/>
</dbReference>
<organism evidence="9 10">
    <name type="scientific">Sanghuangporus baumii</name>
    <name type="common">Phellinus baumii</name>
    <dbReference type="NCBI Taxonomy" id="108892"/>
    <lineage>
        <taxon>Eukaryota</taxon>
        <taxon>Fungi</taxon>
        <taxon>Dikarya</taxon>
        <taxon>Basidiomycota</taxon>
        <taxon>Agaricomycotina</taxon>
        <taxon>Agaricomycetes</taxon>
        <taxon>Hymenochaetales</taxon>
        <taxon>Hymenochaetaceae</taxon>
        <taxon>Sanghuangporus</taxon>
    </lineage>
</organism>
<proteinExistence type="inferred from homology"/>
<keyword evidence="2" id="KW-0285">Flavoprotein</keyword>
<reference evidence="9" key="1">
    <citation type="submission" date="2016-06" db="EMBL/GenBank/DDBJ databases">
        <title>Draft Genome sequence of the fungus Inonotus baumii.</title>
        <authorList>
            <person name="Zhu H."/>
            <person name="Lin W."/>
        </authorList>
    </citation>
    <scope>NUCLEOTIDE SEQUENCE</scope>
    <source>
        <strain evidence="9">821</strain>
    </source>
</reference>
<comment type="similarity">
    <text evidence="1">Belongs to the paxM FAD-dependent monooxygenase family.</text>
</comment>
<evidence type="ECO:0000259" key="8">
    <source>
        <dbReference type="Pfam" id="PF01494"/>
    </source>
</evidence>
<dbReference type="PANTHER" id="PTHR13789:SF147">
    <property type="entry name" value="PUTATIVE (AFU_ORTHOLOGUE AFUA_2G01950)-RELATED"/>
    <property type="match status" value="1"/>
</dbReference>
<dbReference type="InterPro" id="IPR036188">
    <property type="entry name" value="FAD/NAD-bd_sf"/>
</dbReference>
<feature type="compositionally biased region" description="Basic and acidic residues" evidence="6">
    <location>
        <begin position="404"/>
        <end position="420"/>
    </location>
</feature>
<dbReference type="Proteomes" id="UP000757232">
    <property type="component" value="Unassembled WGS sequence"/>
</dbReference>
<feature type="region of interest" description="Disordered" evidence="6">
    <location>
        <begin position="425"/>
        <end position="479"/>
    </location>
</feature>
<evidence type="ECO:0000256" key="1">
    <source>
        <dbReference type="ARBA" id="ARBA00007992"/>
    </source>
</evidence>
<evidence type="ECO:0000256" key="4">
    <source>
        <dbReference type="ARBA" id="ARBA00023002"/>
    </source>
</evidence>
<feature type="domain" description="FAD-binding" evidence="8">
    <location>
        <begin position="34"/>
        <end position="392"/>
    </location>
</feature>
<keyword evidence="10" id="KW-1185">Reference proteome</keyword>
<dbReference type="InterPro" id="IPR050493">
    <property type="entry name" value="FAD-dep_Monooxygenase_BioMet"/>
</dbReference>
<evidence type="ECO:0000256" key="2">
    <source>
        <dbReference type="ARBA" id="ARBA00022630"/>
    </source>
</evidence>
<keyword evidence="3" id="KW-0274">FAD</keyword>
<keyword evidence="7" id="KW-0812">Transmembrane</keyword>
<dbReference type="Pfam" id="PF01494">
    <property type="entry name" value="FAD_binding_3"/>
    <property type="match status" value="1"/>
</dbReference>
<evidence type="ECO:0000256" key="5">
    <source>
        <dbReference type="ARBA" id="ARBA00023033"/>
    </source>
</evidence>
<protein>
    <submittedName>
        <fullName evidence="9">FAD/NAD-binding domain-containing protein</fullName>
    </submittedName>
</protein>
<feature type="compositionally biased region" description="Low complexity" evidence="6">
    <location>
        <begin position="432"/>
        <end position="445"/>
    </location>
</feature>
<keyword evidence="5" id="KW-0503">Monooxygenase</keyword>
<evidence type="ECO:0000313" key="10">
    <source>
        <dbReference type="Proteomes" id="UP000757232"/>
    </source>
</evidence>
<dbReference type="GO" id="GO:0071949">
    <property type="term" value="F:FAD binding"/>
    <property type="evidence" value="ECO:0007669"/>
    <property type="project" value="InterPro"/>
</dbReference>
<dbReference type="SUPFAM" id="SSF51905">
    <property type="entry name" value="FAD/NAD(P)-binding domain"/>
    <property type="match status" value="1"/>
</dbReference>
<keyword evidence="4" id="KW-0560">Oxidoreductase</keyword>
<feature type="transmembrane region" description="Helical" evidence="7">
    <location>
        <begin position="36"/>
        <end position="59"/>
    </location>
</feature>